<reference evidence="1" key="1">
    <citation type="journal article" date="2020" name="Nature">
        <title>Giant virus diversity and host interactions through global metagenomics.</title>
        <authorList>
            <person name="Schulz F."/>
            <person name="Roux S."/>
            <person name="Paez-Espino D."/>
            <person name="Jungbluth S."/>
            <person name="Walsh D.A."/>
            <person name="Denef V.J."/>
            <person name="McMahon K.D."/>
            <person name="Konstantinidis K.T."/>
            <person name="Eloe-Fadrosh E.A."/>
            <person name="Kyrpides N.C."/>
            <person name="Woyke T."/>
        </authorList>
    </citation>
    <scope>NUCLEOTIDE SEQUENCE</scope>
    <source>
        <strain evidence="1">GVMAG-M-3300024336-7</strain>
    </source>
</reference>
<dbReference type="InterPro" id="IPR027417">
    <property type="entry name" value="P-loop_NTPase"/>
</dbReference>
<accession>A0A6C0IWS8</accession>
<dbReference type="EMBL" id="MN740269">
    <property type="protein sequence ID" value="QHT96895.1"/>
    <property type="molecule type" value="Genomic_DNA"/>
</dbReference>
<proteinExistence type="predicted"/>
<protein>
    <submittedName>
        <fullName evidence="1">Uncharacterized protein</fullName>
    </submittedName>
</protein>
<evidence type="ECO:0000313" key="1">
    <source>
        <dbReference type="EMBL" id="QHT96895.1"/>
    </source>
</evidence>
<sequence length="809" mass="94948">MSTLKELRVVASYLHVAEYGTQTLDELEKSIADTLERKKTTKTIKKPRKVTTKKEFTYKIQPVKTVRYKHDKPIHAKIEESSEPDRHVSADVLEKTHHKIDYENIYQITNPYFDETATGEIVWNNLILYFEKKIRKNAVCCIIGDIINFRNISCVGAIIDIQKKLTKLSELMPVVIFPKTDKLSRYELMILKNISGDNIFHHDCLSEFLFGRNLKFCFDDKSDAGIDDQRYRIRIYNKKKKTFDGICECFHDDIGMVSYDIVKNIDGYSPFSSTKLREMKYSSINDHYGITLWKIKDKTTRQEIIIYDPNEYITLDLTKFDETVLEKFYAHKFSLNTEISVVLPSLKTEEIPNLSYIFDPLLDKGIAIYSDIIHDRIKINKAEIFDNIVQQYLQANKDLEITDEIPTLEHKLYKTIGEKIKAKAEPSDIELLSLEFYNMFGFCNDPNIIQFYKSEYLHHHELDEIRKLYDIEYDGRCEDDYCDRKTNFINIVGEHSTGKTSLWSIIYYMIFDRLPYNKKVKNVLNQKYQKRGFYAFLRIKMGKSEYVIIKHGKKKGSRMQTHVSVKKIKTLKKASETDSHLFKEYSMDKIIKGIYQLIEHLQYCVITNMNKTESIFGVGDRSFNMIISEMLNDIPMKRTIDELLVKQLGTKGEDEYKVIFMYQSLFDSVFWKFARDKLFELLVSMMNGMINDFMDEPIWGIKNKKTTTFGIEVYVNDATIPVSILSQSEQKMIELVFRISLKIFYDEIIRTPENKMISLLVLDELPKLTQKQERSIKRHIGRHWKTVIITSDKPLTELSTIMPDCGCLM</sequence>
<organism evidence="1">
    <name type="scientific">viral metagenome</name>
    <dbReference type="NCBI Taxonomy" id="1070528"/>
    <lineage>
        <taxon>unclassified sequences</taxon>
        <taxon>metagenomes</taxon>
        <taxon>organismal metagenomes</taxon>
    </lineage>
</organism>
<dbReference type="Gene3D" id="3.40.50.300">
    <property type="entry name" value="P-loop containing nucleotide triphosphate hydrolases"/>
    <property type="match status" value="1"/>
</dbReference>
<name>A0A6C0IWS8_9ZZZZ</name>
<dbReference type="SUPFAM" id="SSF52540">
    <property type="entry name" value="P-loop containing nucleoside triphosphate hydrolases"/>
    <property type="match status" value="1"/>
</dbReference>
<dbReference type="AlphaFoldDB" id="A0A6C0IWS8"/>